<reference evidence="2" key="1">
    <citation type="submission" date="2022-07" db="EMBL/GenBank/DDBJ databases">
        <title>Phylogenomic reconstructions and comparative analyses of Kickxellomycotina fungi.</title>
        <authorList>
            <person name="Reynolds N.K."/>
            <person name="Stajich J.E."/>
            <person name="Barry K."/>
            <person name="Grigoriev I.V."/>
            <person name="Crous P."/>
            <person name="Smith M.E."/>
        </authorList>
    </citation>
    <scope>NUCLEOTIDE SEQUENCE</scope>
    <source>
        <strain evidence="2">RSA 1196</strain>
    </source>
</reference>
<sequence>MLSTYTTNNIGITSVWTKVTRRLHPTGSSSTGSPTSTLQGGSSLGKGSQSIYETKLTTVNSSLPHLKTLDMGPGVTNLFHVSDKDCAMDTFTLQNMKSGIANLEFCGTHDGDLENQTLLGEFDDPT</sequence>
<proteinExistence type="predicted"/>
<protein>
    <submittedName>
        <fullName evidence="2">Uncharacterized protein</fullName>
    </submittedName>
</protein>
<evidence type="ECO:0000313" key="3">
    <source>
        <dbReference type="Proteomes" id="UP001150925"/>
    </source>
</evidence>
<dbReference type="OrthoDB" id="10374630at2759"/>
<accession>A0A9W8AM80</accession>
<feature type="non-terminal residue" evidence="2">
    <location>
        <position position="126"/>
    </location>
</feature>
<organism evidence="2 3">
    <name type="scientific">Dispira parvispora</name>
    <dbReference type="NCBI Taxonomy" id="1520584"/>
    <lineage>
        <taxon>Eukaryota</taxon>
        <taxon>Fungi</taxon>
        <taxon>Fungi incertae sedis</taxon>
        <taxon>Zoopagomycota</taxon>
        <taxon>Kickxellomycotina</taxon>
        <taxon>Dimargaritomycetes</taxon>
        <taxon>Dimargaritales</taxon>
        <taxon>Dimargaritaceae</taxon>
        <taxon>Dispira</taxon>
    </lineage>
</organism>
<dbReference type="Proteomes" id="UP001150925">
    <property type="component" value="Unassembled WGS sequence"/>
</dbReference>
<comment type="caution">
    <text evidence="2">The sequence shown here is derived from an EMBL/GenBank/DDBJ whole genome shotgun (WGS) entry which is preliminary data.</text>
</comment>
<feature type="compositionally biased region" description="Low complexity" evidence="1">
    <location>
        <begin position="25"/>
        <end position="46"/>
    </location>
</feature>
<name>A0A9W8AM80_9FUNG</name>
<keyword evidence="3" id="KW-1185">Reference proteome</keyword>
<evidence type="ECO:0000313" key="2">
    <source>
        <dbReference type="EMBL" id="KAJ1954532.1"/>
    </source>
</evidence>
<dbReference type="AlphaFoldDB" id="A0A9W8AM80"/>
<feature type="region of interest" description="Disordered" evidence="1">
    <location>
        <begin position="23"/>
        <end position="46"/>
    </location>
</feature>
<gene>
    <name evidence="2" type="ORF">IWQ62_005736</name>
</gene>
<dbReference type="EMBL" id="JANBPY010002551">
    <property type="protein sequence ID" value="KAJ1954532.1"/>
    <property type="molecule type" value="Genomic_DNA"/>
</dbReference>
<evidence type="ECO:0000256" key="1">
    <source>
        <dbReference type="SAM" id="MobiDB-lite"/>
    </source>
</evidence>